<feature type="signal peptide" evidence="2">
    <location>
        <begin position="1"/>
        <end position="18"/>
    </location>
</feature>
<evidence type="ECO:0000313" key="3">
    <source>
        <dbReference type="EMBL" id="CAA3028593.1"/>
    </source>
</evidence>
<evidence type="ECO:0000313" key="4">
    <source>
        <dbReference type="Proteomes" id="UP000594638"/>
    </source>
</evidence>
<dbReference type="Gramene" id="OE9A104420T1">
    <property type="protein sequence ID" value="OE9A104420C1"/>
    <property type="gene ID" value="OE9A104420"/>
</dbReference>
<evidence type="ECO:0000256" key="1">
    <source>
        <dbReference type="SAM" id="MobiDB-lite"/>
    </source>
</evidence>
<dbReference type="InterPro" id="IPR009489">
    <property type="entry name" value="PAR1"/>
</dbReference>
<organism evidence="3 4">
    <name type="scientific">Olea europaea subsp. europaea</name>
    <dbReference type="NCBI Taxonomy" id="158383"/>
    <lineage>
        <taxon>Eukaryota</taxon>
        <taxon>Viridiplantae</taxon>
        <taxon>Streptophyta</taxon>
        <taxon>Embryophyta</taxon>
        <taxon>Tracheophyta</taxon>
        <taxon>Spermatophyta</taxon>
        <taxon>Magnoliopsida</taxon>
        <taxon>eudicotyledons</taxon>
        <taxon>Gunneridae</taxon>
        <taxon>Pentapetalae</taxon>
        <taxon>asterids</taxon>
        <taxon>lamiids</taxon>
        <taxon>Lamiales</taxon>
        <taxon>Oleaceae</taxon>
        <taxon>Oleeae</taxon>
        <taxon>Olea</taxon>
    </lineage>
</organism>
<gene>
    <name evidence="3" type="ORF">OLEA9_A104420</name>
</gene>
<reference evidence="3 4" key="1">
    <citation type="submission" date="2019-12" db="EMBL/GenBank/DDBJ databases">
        <authorList>
            <person name="Alioto T."/>
            <person name="Alioto T."/>
            <person name="Gomez Garrido J."/>
        </authorList>
    </citation>
    <scope>NUCLEOTIDE SEQUENCE [LARGE SCALE GENOMIC DNA]</scope>
</reference>
<accession>A0A8S0V5B5</accession>
<dbReference type="PANTHER" id="PTHR33649:SF4">
    <property type="entry name" value="PAR1 PROTEIN"/>
    <property type="match status" value="1"/>
</dbReference>
<dbReference type="Proteomes" id="UP000594638">
    <property type="component" value="Unassembled WGS sequence"/>
</dbReference>
<dbReference type="AlphaFoldDB" id="A0A8S0V5B5"/>
<comment type="caution">
    <text evidence="3">The sequence shown here is derived from an EMBL/GenBank/DDBJ whole genome shotgun (WGS) entry which is preliminary data.</text>
</comment>
<sequence length="286" mass="30018">MKMIVFLAFALFLQGALGGLICEELPVGLCSFSIASSGKRCLLETYASNDGTMAFQCKTSEVVAINLHDYIETDECVVACGVDRKSVGISSDTLLDSQFTAKLCSPQCYQNCPNIVDLYYNLALGEGAFLSDLCKSQRANSRRSMAQIQSSGTAFGPISAAAGPMSATSPFRSPSSSLDCAPAPMKSVGISSDTFLDSQFTAKLCSPQCYQNCPNIVDLYYNLALGEGAFLCDLCKSQRANSRFSMAQIQSFGAALGPISAAAGPMSAASPSPSPSSSLDCASAQM</sequence>
<dbReference type="Pfam" id="PF06521">
    <property type="entry name" value="PAR1"/>
    <property type="match status" value="2"/>
</dbReference>
<feature type="region of interest" description="Disordered" evidence="1">
    <location>
        <begin position="266"/>
        <end position="286"/>
    </location>
</feature>
<keyword evidence="4" id="KW-1185">Reference proteome</keyword>
<feature type="chain" id="PRO_5035836222" evidence="2">
    <location>
        <begin position="19"/>
        <end position="286"/>
    </location>
</feature>
<dbReference type="OrthoDB" id="772928at2759"/>
<dbReference type="EMBL" id="CACTIH010009262">
    <property type="protein sequence ID" value="CAA3028593.1"/>
    <property type="molecule type" value="Genomic_DNA"/>
</dbReference>
<keyword evidence="2" id="KW-0732">Signal</keyword>
<dbReference type="PANTHER" id="PTHR33649">
    <property type="entry name" value="PAR1 PROTEIN"/>
    <property type="match status" value="1"/>
</dbReference>
<proteinExistence type="predicted"/>
<protein>
    <submittedName>
        <fullName evidence="3">Uncharacterized protein</fullName>
    </submittedName>
</protein>
<name>A0A8S0V5B5_OLEEU</name>
<evidence type="ECO:0000256" key="2">
    <source>
        <dbReference type="SAM" id="SignalP"/>
    </source>
</evidence>